<gene>
    <name evidence="2" type="ORF">RMAR0315_LOCUS10101</name>
</gene>
<protein>
    <submittedName>
        <fullName evidence="2">Uncharacterized protein</fullName>
    </submittedName>
</protein>
<feature type="signal peptide" evidence="1">
    <location>
        <begin position="1"/>
        <end position="18"/>
    </location>
</feature>
<sequence length="109" mass="11999">MVFLFMSFFFLKETLYKAAMPIHLLLEVSYWISFESCSHSSSFLVRSAVDVALSLAWAASPAMGTDPLFLLARSSAPVPPEFLEALLTDDLSAAGEENITADYDVDALR</sequence>
<reference evidence="2" key="1">
    <citation type="submission" date="2021-01" db="EMBL/GenBank/DDBJ databases">
        <authorList>
            <person name="Corre E."/>
            <person name="Pelletier E."/>
            <person name="Niang G."/>
            <person name="Scheremetjew M."/>
            <person name="Finn R."/>
            <person name="Kale V."/>
            <person name="Holt S."/>
            <person name="Cochrane G."/>
            <person name="Meng A."/>
            <person name="Brown T."/>
            <person name="Cohen L."/>
        </authorList>
    </citation>
    <scope>NUCLEOTIDE SEQUENCE</scope>
    <source>
        <strain evidence="2">UTEX LB 2760</strain>
    </source>
</reference>
<dbReference type="EMBL" id="HBEK01018451">
    <property type="protein sequence ID" value="CAD8400108.1"/>
    <property type="molecule type" value="Transcribed_RNA"/>
</dbReference>
<organism evidence="2">
    <name type="scientific">Rhodosorus marinus</name>
    <dbReference type="NCBI Taxonomy" id="101924"/>
    <lineage>
        <taxon>Eukaryota</taxon>
        <taxon>Rhodophyta</taxon>
        <taxon>Stylonematophyceae</taxon>
        <taxon>Stylonematales</taxon>
        <taxon>Stylonemataceae</taxon>
        <taxon>Rhodosorus</taxon>
    </lineage>
</organism>
<name>A0A7S0BPZ3_9RHOD</name>
<proteinExistence type="predicted"/>
<evidence type="ECO:0000313" key="2">
    <source>
        <dbReference type="EMBL" id="CAD8400108.1"/>
    </source>
</evidence>
<dbReference type="AlphaFoldDB" id="A0A7S0BPZ3"/>
<evidence type="ECO:0000256" key="1">
    <source>
        <dbReference type="SAM" id="SignalP"/>
    </source>
</evidence>
<accession>A0A7S0BPZ3</accession>
<keyword evidence="1" id="KW-0732">Signal</keyword>
<feature type="chain" id="PRO_5030691813" evidence="1">
    <location>
        <begin position="19"/>
        <end position="109"/>
    </location>
</feature>